<dbReference type="AlphaFoldDB" id="A0A0S8G7G9"/>
<dbReference type="PROSITE" id="PS50005">
    <property type="entry name" value="TPR"/>
    <property type="match status" value="1"/>
</dbReference>
<dbReference type="Proteomes" id="UP000051096">
    <property type="component" value="Unassembled WGS sequence"/>
</dbReference>
<accession>A0A0S8G7G9</accession>
<evidence type="ECO:0000313" key="4">
    <source>
        <dbReference type="EMBL" id="KPK69059.1"/>
    </source>
</evidence>
<dbReference type="Pfam" id="PF13432">
    <property type="entry name" value="TPR_16"/>
    <property type="match status" value="2"/>
</dbReference>
<reference evidence="4 5" key="1">
    <citation type="journal article" date="2015" name="Microbiome">
        <title>Genomic resolution of linkages in carbon, nitrogen, and sulfur cycling among widespread estuary sediment bacteria.</title>
        <authorList>
            <person name="Baker B.J."/>
            <person name="Lazar C.S."/>
            <person name="Teske A.P."/>
            <person name="Dick G.J."/>
        </authorList>
    </citation>
    <scope>NUCLEOTIDE SEQUENCE [LARGE SCALE GENOMIC DNA]</scope>
    <source>
        <strain evidence="4">SM23_60</strain>
    </source>
</reference>
<dbReference type="InterPro" id="IPR011990">
    <property type="entry name" value="TPR-like_helical_dom_sf"/>
</dbReference>
<proteinExistence type="predicted"/>
<dbReference type="Gene3D" id="1.25.40.10">
    <property type="entry name" value="Tetratricopeptide repeat domain"/>
    <property type="match status" value="3"/>
</dbReference>
<feature type="repeat" description="TPR" evidence="1">
    <location>
        <begin position="507"/>
        <end position="540"/>
    </location>
</feature>
<keyword evidence="3" id="KW-0812">Transmembrane</keyword>
<keyword evidence="3" id="KW-0472">Membrane</keyword>
<evidence type="ECO:0000256" key="1">
    <source>
        <dbReference type="PROSITE-ProRule" id="PRU00339"/>
    </source>
</evidence>
<keyword evidence="2" id="KW-0175">Coiled coil</keyword>
<gene>
    <name evidence="4" type="ORF">AMJ87_11035</name>
</gene>
<name>A0A0S8G7G9_UNCW3</name>
<evidence type="ECO:0000256" key="3">
    <source>
        <dbReference type="SAM" id="Phobius"/>
    </source>
</evidence>
<evidence type="ECO:0008006" key="6">
    <source>
        <dbReference type="Google" id="ProtNLM"/>
    </source>
</evidence>
<keyword evidence="3" id="KW-1133">Transmembrane helix</keyword>
<sequence length="612" mass="69842">MELIFLILTILAIIVAIVFGFLQVVVPFVKGEVTFSKKYPFVVSVAERPTGAQRRKRFKKAKSIVVLPLENLGKPEDEYFAEGMAEEISSRLASVKRLSVISRTSASTYAHTTKTIEQIGEELGVEYALEGTVRWARTSEGSDRVRVTSQLIKVTDDTHVWADTYDRVLDDIFDIQSEIAQQVVMQLGAKILEQERTALAEKPTDNMEAYHAYLQARYSATRPHFSLNNWERVVECAEQATQLDPTFTLAHIELAKAHSKFYFFWYDHTEERKALAKRAIKRATDLSPDSPQVHLATGLYYLWVYRDAAKALQELDIAEKGLPNSSAVIEAKAAVFELQGRWDDVIDAYERAFVLSPLDASLPMALAHALWLTRHYEEAITACDQAIALAPDDAWPYLTKAFTYWCWNGDTKKARAALASISIRCEHVWIPWALYWTELYESKFQDALERLDAVSGDWMCIKICARPLVLLRGFAYELMNESEKARALYESARNMLEREIEKHADDPRYHSSLGIVYANLGLKEQAIKEGEQAVELLPVSKDAFYGIPYVLDLAFIYTIIGEQDKAIQQLAFLLSIPSWSSVPYYEMDPRWNRLRDNPKFQEMMEKYSGSQV</sequence>
<evidence type="ECO:0000313" key="5">
    <source>
        <dbReference type="Proteomes" id="UP000051096"/>
    </source>
</evidence>
<protein>
    <recommendedName>
        <fullName evidence="6">FlgO domain-containing protein</fullName>
    </recommendedName>
</protein>
<dbReference type="Gene3D" id="3.40.50.10070">
    <property type="entry name" value="TolB, N-terminal domain"/>
    <property type="match status" value="1"/>
</dbReference>
<comment type="caution">
    <text evidence="4">The sequence shown here is derived from an EMBL/GenBank/DDBJ whole genome shotgun (WGS) entry which is preliminary data.</text>
</comment>
<dbReference type="PANTHER" id="PTHR12558">
    <property type="entry name" value="CELL DIVISION CYCLE 16,23,27"/>
    <property type="match status" value="1"/>
</dbReference>
<dbReference type="EMBL" id="LJUO01000141">
    <property type="protein sequence ID" value="KPK69059.1"/>
    <property type="molecule type" value="Genomic_DNA"/>
</dbReference>
<dbReference type="InterPro" id="IPR019734">
    <property type="entry name" value="TPR_rpt"/>
</dbReference>
<organism evidence="4 5">
    <name type="scientific">candidate division WOR_3 bacterium SM23_60</name>
    <dbReference type="NCBI Taxonomy" id="1703780"/>
    <lineage>
        <taxon>Bacteria</taxon>
        <taxon>Bacteria division WOR-3</taxon>
    </lineage>
</organism>
<dbReference type="SUPFAM" id="SSF48452">
    <property type="entry name" value="TPR-like"/>
    <property type="match status" value="2"/>
</dbReference>
<feature type="transmembrane region" description="Helical" evidence="3">
    <location>
        <begin position="6"/>
        <end position="29"/>
    </location>
</feature>
<dbReference type="SMART" id="SM00028">
    <property type="entry name" value="TPR"/>
    <property type="match status" value="5"/>
</dbReference>
<feature type="coiled-coil region" evidence="2">
    <location>
        <begin position="479"/>
        <end position="506"/>
    </location>
</feature>
<evidence type="ECO:0000256" key="2">
    <source>
        <dbReference type="SAM" id="Coils"/>
    </source>
</evidence>
<dbReference type="PANTHER" id="PTHR12558:SF33">
    <property type="entry name" value="BLL7664 PROTEIN"/>
    <property type="match status" value="1"/>
</dbReference>
<keyword evidence="1" id="KW-0802">TPR repeat</keyword>